<reference evidence="1 2" key="1">
    <citation type="submission" date="2024-01" db="EMBL/GenBank/DDBJ databases">
        <title>The genomes of 5 underutilized Papilionoideae crops provide insights into root nodulation and disease resistanc.</title>
        <authorList>
            <person name="Yuan L."/>
        </authorList>
    </citation>
    <scope>NUCLEOTIDE SEQUENCE [LARGE SCALE GENOMIC DNA]</scope>
    <source>
        <strain evidence="1">ZHUSHIDOU_FW_LH</strain>
        <tissue evidence="1">Leaf</tissue>
    </source>
</reference>
<accession>A0AAN9IBV6</accession>
<proteinExistence type="predicted"/>
<gene>
    <name evidence="1" type="ORF">RIF29_19918</name>
</gene>
<comment type="caution">
    <text evidence="1">The sequence shown here is derived from an EMBL/GenBank/DDBJ whole genome shotgun (WGS) entry which is preliminary data.</text>
</comment>
<dbReference type="AlphaFoldDB" id="A0AAN9IBV6"/>
<dbReference type="PROSITE" id="PS51257">
    <property type="entry name" value="PROKAR_LIPOPROTEIN"/>
    <property type="match status" value="1"/>
</dbReference>
<keyword evidence="2" id="KW-1185">Reference proteome</keyword>
<evidence type="ECO:0000313" key="1">
    <source>
        <dbReference type="EMBL" id="KAK7267251.1"/>
    </source>
</evidence>
<organism evidence="1 2">
    <name type="scientific">Crotalaria pallida</name>
    <name type="common">Smooth rattlebox</name>
    <name type="synonym">Crotalaria striata</name>
    <dbReference type="NCBI Taxonomy" id="3830"/>
    <lineage>
        <taxon>Eukaryota</taxon>
        <taxon>Viridiplantae</taxon>
        <taxon>Streptophyta</taxon>
        <taxon>Embryophyta</taxon>
        <taxon>Tracheophyta</taxon>
        <taxon>Spermatophyta</taxon>
        <taxon>Magnoliopsida</taxon>
        <taxon>eudicotyledons</taxon>
        <taxon>Gunneridae</taxon>
        <taxon>Pentapetalae</taxon>
        <taxon>rosids</taxon>
        <taxon>fabids</taxon>
        <taxon>Fabales</taxon>
        <taxon>Fabaceae</taxon>
        <taxon>Papilionoideae</taxon>
        <taxon>50 kb inversion clade</taxon>
        <taxon>genistoids sensu lato</taxon>
        <taxon>core genistoids</taxon>
        <taxon>Crotalarieae</taxon>
        <taxon>Crotalaria</taxon>
    </lineage>
</organism>
<evidence type="ECO:0000313" key="2">
    <source>
        <dbReference type="Proteomes" id="UP001372338"/>
    </source>
</evidence>
<sequence>MAIHNHRGALPHSSLSLLACPLSTNLSLSLPSLFSSSLVAQSVLGLFCSIVKFSPPLLLGPNREAAIVICARHCSLSARVVLPILVFVCNPKATVISALSSLQL</sequence>
<protein>
    <submittedName>
        <fullName evidence="1">Uncharacterized protein</fullName>
    </submittedName>
</protein>
<dbReference type="EMBL" id="JAYWIO010000004">
    <property type="protein sequence ID" value="KAK7267251.1"/>
    <property type="molecule type" value="Genomic_DNA"/>
</dbReference>
<dbReference type="Proteomes" id="UP001372338">
    <property type="component" value="Unassembled WGS sequence"/>
</dbReference>
<name>A0AAN9IBV6_CROPI</name>